<protein>
    <recommendedName>
        <fullName evidence="4">Mobilization protein</fullName>
    </recommendedName>
</protein>
<feature type="coiled-coil region" evidence="1">
    <location>
        <begin position="3"/>
        <end position="46"/>
    </location>
</feature>
<evidence type="ECO:0000256" key="1">
    <source>
        <dbReference type="SAM" id="Coils"/>
    </source>
</evidence>
<name>A0A7C9MHV3_9BACT</name>
<evidence type="ECO:0000313" key="3">
    <source>
        <dbReference type="Proteomes" id="UP000482487"/>
    </source>
</evidence>
<evidence type="ECO:0000313" key="2">
    <source>
        <dbReference type="EMBL" id="MYL85370.1"/>
    </source>
</evidence>
<dbReference type="OrthoDB" id="9839723at2"/>
<dbReference type="Proteomes" id="UP000482487">
    <property type="component" value="Unassembled WGS sequence"/>
</dbReference>
<comment type="caution">
    <text evidence="2">The sequence shown here is derived from an EMBL/GenBank/DDBJ whole genome shotgun (WGS) entry which is preliminary data.</text>
</comment>
<proteinExistence type="predicted"/>
<accession>A0A7C9MHV3</accession>
<gene>
    <name evidence="2" type="ORF">GTA51_19960</name>
</gene>
<keyword evidence="3" id="KW-1185">Reference proteome</keyword>
<reference evidence="2 3" key="1">
    <citation type="submission" date="2020-01" db="EMBL/GenBank/DDBJ databases">
        <title>Genome sequence of Desulfovibrio aerotolerans DSM 16695(T).</title>
        <authorList>
            <person name="Karnachuk O."/>
            <person name="Avakyan M."/>
            <person name="Mardanov A."/>
            <person name="Kadnikov V."/>
            <person name="Ravin N."/>
        </authorList>
    </citation>
    <scope>NUCLEOTIDE SEQUENCE [LARGE SCALE GENOMIC DNA]</scope>
    <source>
        <strain evidence="2 3">DSM 16695</strain>
    </source>
</reference>
<evidence type="ECO:0008006" key="4">
    <source>
        <dbReference type="Google" id="ProtNLM"/>
    </source>
</evidence>
<dbReference type="AlphaFoldDB" id="A0A7C9MHV3"/>
<dbReference type="RefSeq" id="WP_160964246.1">
    <property type="nucleotide sequence ID" value="NZ_WVUD01000087.1"/>
</dbReference>
<keyword evidence="1" id="KW-0175">Coiled coil</keyword>
<organism evidence="2 3">
    <name type="scientific">Solidesulfovibrio aerotolerans</name>
    <dbReference type="NCBI Taxonomy" id="295255"/>
    <lineage>
        <taxon>Bacteria</taxon>
        <taxon>Pseudomonadati</taxon>
        <taxon>Thermodesulfobacteriota</taxon>
        <taxon>Desulfovibrionia</taxon>
        <taxon>Desulfovibrionales</taxon>
        <taxon>Desulfovibrionaceae</taxon>
        <taxon>Solidesulfovibrio</taxon>
    </lineage>
</organism>
<dbReference type="EMBL" id="WVUD01000087">
    <property type="protein sequence ID" value="MYL85370.1"/>
    <property type="molecule type" value="Genomic_DNA"/>
</dbReference>
<sequence length="103" mass="12259">MSIKEKKTRLQKLEERLENKVKAAKKASAELEVIEQRAQARAKQKEKRQSDKDRYTLGLVLKFIYLKRFGMPAIKKEWILEAFPKEKPERYIECLEKHGIKVE</sequence>